<dbReference type="EMBL" id="FMUQ01000018">
    <property type="protein sequence ID" value="SCY23810.1"/>
    <property type="molecule type" value="Genomic_DNA"/>
</dbReference>
<dbReference type="SUPFAM" id="SSF53850">
    <property type="entry name" value="Periplasmic binding protein-like II"/>
    <property type="match status" value="1"/>
</dbReference>
<evidence type="ECO:0000256" key="2">
    <source>
        <dbReference type="ARBA" id="ARBA00023015"/>
    </source>
</evidence>
<evidence type="ECO:0000313" key="6">
    <source>
        <dbReference type="EMBL" id="SCY23810.1"/>
    </source>
</evidence>
<dbReference type="Pfam" id="PF00126">
    <property type="entry name" value="HTH_1"/>
    <property type="match status" value="1"/>
</dbReference>
<gene>
    <name evidence="6" type="ORF">SAMN02910354_01963</name>
</gene>
<dbReference type="Pfam" id="PF03466">
    <property type="entry name" value="LysR_substrate"/>
    <property type="match status" value="1"/>
</dbReference>
<proteinExistence type="inferred from homology"/>
<dbReference type="Gene3D" id="3.40.190.290">
    <property type="match status" value="1"/>
</dbReference>
<keyword evidence="4" id="KW-0804">Transcription</keyword>
<dbReference type="PANTHER" id="PTHR30537:SF5">
    <property type="entry name" value="HTH-TYPE TRANSCRIPTIONAL ACTIVATOR TTDR-RELATED"/>
    <property type="match status" value="1"/>
</dbReference>
<dbReference type="SUPFAM" id="SSF46785">
    <property type="entry name" value="Winged helix' DNA-binding domain"/>
    <property type="match status" value="1"/>
</dbReference>
<sequence length="299" mass="34509">MLNKFDALRYFCVAAETLNFRETANRLSVSPSVITRVVNELEAELGEQLFKRHTRSIKLTSFGEQFLLRAQHLLAESETLFKMGKNQADDLAGIVRITVPSWRNNDEIIRQLLITLESYPEIIIDWREDMGKLDMVEDRIDMGLRIGLEPDQDFVVRKITEIGDVLVASPALVKKLGQPTDLTDFERRYPMAIPINSNTGKPWTLFLNEDITLNPKNPAFYSVDNYSALQAVLLGKCAGLINDFMVKPYLERGELIQLFPEIQIDKWQLFLYRPYQTVTPARVLKVFDLLTEILRKTYY</sequence>
<dbReference type="GO" id="GO:0003677">
    <property type="term" value="F:DNA binding"/>
    <property type="evidence" value="ECO:0007669"/>
    <property type="project" value="UniProtKB-KW"/>
</dbReference>
<name>A0A1G5EAU3_9PAST</name>
<dbReference type="InterPro" id="IPR058163">
    <property type="entry name" value="LysR-type_TF_proteobact-type"/>
</dbReference>
<comment type="caution">
    <text evidence="6">The sequence shown here is derived from an EMBL/GenBank/DDBJ whole genome shotgun (WGS) entry which is preliminary data.</text>
</comment>
<organism evidence="6 7">
    <name type="scientific">Basfia succiniciproducens</name>
    <dbReference type="NCBI Taxonomy" id="653940"/>
    <lineage>
        <taxon>Bacteria</taxon>
        <taxon>Pseudomonadati</taxon>
        <taxon>Pseudomonadota</taxon>
        <taxon>Gammaproteobacteria</taxon>
        <taxon>Pasteurellales</taxon>
        <taxon>Pasteurellaceae</taxon>
        <taxon>Basfia</taxon>
    </lineage>
</organism>
<protein>
    <submittedName>
        <fullName evidence="6">DNA-binding transcriptional regulator, LysR family</fullName>
    </submittedName>
</protein>
<dbReference type="RefSeq" id="WP_090656554.1">
    <property type="nucleotide sequence ID" value="NZ_CP015031.1"/>
</dbReference>
<dbReference type="InterPro" id="IPR000847">
    <property type="entry name" value="LysR_HTH_N"/>
</dbReference>
<dbReference type="PROSITE" id="PS50931">
    <property type="entry name" value="HTH_LYSR"/>
    <property type="match status" value="1"/>
</dbReference>
<evidence type="ECO:0000256" key="4">
    <source>
        <dbReference type="ARBA" id="ARBA00023163"/>
    </source>
</evidence>
<keyword evidence="7" id="KW-1185">Reference proteome</keyword>
<dbReference type="InterPro" id="IPR036390">
    <property type="entry name" value="WH_DNA-bd_sf"/>
</dbReference>
<dbReference type="InterPro" id="IPR036388">
    <property type="entry name" value="WH-like_DNA-bd_sf"/>
</dbReference>
<comment type="similarity">
    <text evidence="1">Belongs to the LysR transcriptional regulatory family.</text>
</comment>
<reference evidence="6 7" key="1">
    <citation type="submission" date="2016-10" db="EMBL/GenBank/DDBJ databases">
        <authorList>
            <person name="Varghese N."/>
            <person name="Submissions S."/>
        </authorList>
    </citation>
    <scope>NUCLEOTIDE SEQUENCE [LARGE SCALE GENOMIC DNA]</scope>
    <source>
        <strain evidence="6 7">DSM 22022</strain>
    </source>
</reference>
<dbReference type="PANTHER" id="PTHR30537">
    <property type="entry name" value="HTH-TYPE TRANSCRIPTIONAL REGULATOR"/>
    <property type="match status" value="1"/>
</dbReference>
<feature type="domain" description="HTH lysR-type" evidence="5">
    <location>
        <begin position="1"/>
        <end position="60"/>
    </location>
</feature>
<keyword evidence="3 6" id="KW-0238">DNA-binding</keyword>
<evidence type="ECO:0000256" key="3">
    <source>
        <dbReference type="ARBA" id="ARBA00023125"/>
    </source>
</evidence>
<dbReference type="Proteomes" id="UP000199588">
    <property type="component" value="Unassembled WGS sequence"/>
</dbReference>
<evidence type="ECO:0000259" key="5">
    <source>
        <dbReference type="PROSITE" id="PS50931"/>
    </source>
</evidence>
<dbReference type="Gene3D" id="1.10.10.10">
    <property type="entry name" value="Winged helix-like DNA-binding domain superfamily/Winged helix DNA-binding domain"/>
    <property type="match status" value="1"/>
</dbReference>
<evidence type="ECO:0000256" key="1">
    <source>
        <dbReference type="ARBA" id="ARBA00009437"/>
    </source>
</evidence>
<accession>A0A1G5EAU3</accession>
<dbReference type="InterPro" id="IPR005119">
    <property type="entry name" value="LysR_subst-bd"/>
</dbReference>
<evidence type="ECO:0000313" key="7">
    <source>
        <dbReference type="Proteomes" id="UP000199588"/>
    </source>
</evidence>
<keyword evidence="2" id="KW-0805">Transcription regulation</keyword>